<dbReference type="PIRSF" id="PIRSF038994">
    <property type="entry name" value="NagA"/>
    <property type="match status" value="1"/>
</dbReference>
<dbReference type="RefSeq" id="WP_379663545.1">
    <property type="nucleotide sequence ID" value="NZ_JBHUDG010000042.1"/>
</dbReference>
<dbReference type="Gene3D" id="3.20.20.140">
    <property type="entry name" value="Metal-dependent hydrolases"/>
    <property type="match status" value="1"/>
</dbReference>
<dbReference type="NCBIfam" id="TIGR00221">
    <property type="entry name" value="nagA"/>
    <property type="match status" value="1"/>
</dbReference>
<dbReference type="PANTHER" id="PTHR11113:SF14">
    <property type="entry name" value="N-ACETYLGLUCOSAMINE-6-PHOSPHATE DEACETYLASE"/>
    <property type="match status" value="1"/>
</dbReference>
<comment type="similarity">
    <text evidence="1 5">Belongs to the metallo-dependent hydrolases superfamily. NagA family.</text>
</comment>
<evidence type="ECO:0000313" key="8">
    <source>
        <dbReference type="Proteomes" id="UP001597118"/>
    </source>
</evidence>
<name>A0ABW4IGW4_9SPHI</name>
<dbReference type="Gene3D" id="2.30.40.10">
    <property type="entry name" value="Urease, subunit C, domain 1"/>
    <property type="match status" value="1"/>
</dbReference>
<evidence type="ECO:0000256" key="2">
    <source>
        <dbReference type="ARBA" id="ARBA00022723"/>
    </source>
</evidence>
<feature type="domain" description="Amidohydrolase-related" evidence="6">
    <location>
        <begin position="53"/>
        <end position="390"/>
    </location>
</feature>
<dbReference type="PANTHER" id="PTHR11113">
    <property type="entry name" value="N-ACETYLGLUCOSAMINE-6-PHOSPHATE DEACETYLASE"/>
    <property type="match status" value="1"/>
</dbReference>
<evidence type="ECO:0000256" key="1">
    <source>
        <dbReference type="ARBA" id="ARBA00010716"/>
    </source>
</evidence>
<dbReference type="CDD" id="cd00854">
    <property type="entry name" value="NagA"/>
    <property type="match status" value="1"/>
</dbReference>
<gene>
    <name evidence="7" type="primary">nagA</name>
    <name evidence="7" type="ORF">ACFSAH_14975</name>
</gene>
<evidence type="ECO:0000256" key="3">
    <source>
        <dbReference type="ARBA" id="ARBA00022801"/>
    </source>
</evidence>
<dbReference type="InterPro" id="IPR032466">
    <property type="entry name" value="Metal_Hydrolase"/>
</dbReference>
<organism evidence="7 8">
    <name type="scientific">Pseudopedobacter beijingensis</name>
    <dbReference type="NCBI Taxonomy" id="1207056"/>
    <lineage>
        <taxon>Bacteria</taxon>
        <taxon>Pseudomonadati</taxon>
        <taxon>Bacteroidota</taxon>
        <taxon>Sphingobacteriia</taxon>
        <taxon>Sphingobacteriales</taxon>
        <taxon>Sphingobacteriaceae</taxon>
        <taxon>Pseudopedobacter</taxon>
    </lineage>
</organism>
<dbReference type="SUPFAM" id="SSF51338">
    <property type="entry name" value="Composite domain of metallo-dependent hydrolases"/>
    <property type="match status" value="1"/>
</dbReference>
<evidence type="ECO:0000313" key="7">
    <source>
        <dbReference type="EMBL" id="MFD1631177.1"/>
    </source>
</evidence>
<evidence type="ECO:0000259" key="6">
    <source>
        <dbReference type="Pfam" id="PF01979"/>
    </source>
</evidence>
<comment type="caution">
    <text evidence="7">The sequence shown here is derived from an EMBL/GenBank/DDBJ whole genome shotgun (WGS) entry which is preliminary data.</text>
</comment>
<sequence>MSNYLKIYNGDIITPYTIIKSGTVLIRDGKIIAIEKGDIAVPDSEVIDAKGNYISPGFIDIHVHGGGGHDFMDGTADAFLKITEAHAKYGTTALSPTTLTSEKEDLFKTLDNYEIAHKNNLKGAQFIGMHLEGPYFALSQRGAQDPRYIRNPDPVEYEEILNYSASIARWSAAPELKGAIEFGRRLKSKGILAAIAHTDAIYEEALEAFENGYSLATHFYSSMSGVTRRDAYRYAGVVEAGYLIDAMDVEIIADGIHLPAPLLKLIYKIKGPDRTALITDAMRGAGIPEGESILGSLKNGLKVIIEGGVAKLPDKSSFAGSVATFDRLVRNMITMADVPLIETIRMAATTPARIMGIENKKGSLTLGKDADIVIFDKDINIQRTIIQGREIFNSQTS</sequence>
<dbReference type="InterPro" id="IPR006680">
    <property type="entry name" value="Amidohydro-rel"/>
</dbReference>
<keyword evidence="3 5" id="KW-0378">Hydrolase</keyword>
<dbReference type="SUPFAM" id="SSF51556">
    <property type="entry name" value="Metallo-dependent hydrolases"/>
    <property type="match status" value="1"/>
</dbReference>
<keyword evidence="4 5" id="KW-0119">Carbohydrate metabolism</keyword>
<evidence type="ECO:0000256" key="5">
    <source>
        <dbReference type="PIRNR" id="PIRNR038994"/>
    </source>
</evidence>
<dbReference type="GO" id="GO:0008448">
    <property type="term" value="F:N-acetylglucosamine-6-phosphate deacetylase activity"/>
    <property type="evidence" value="ECO:0007669"/>
    <property type="project" value="UniProtKB-EC"/>
</dbReference>
<dbReference type="EMBL" id="JBHUDG010000042">
    <property type="protein sequence ID" value="MFD1631177.1"/>
    <property type="molecule type" value="Genomic_DNA"/>
</dbReference>
<proteinExistence type="inferred from homology"/>
<evidence type="ECO:0000256" key="4">
    <source>
        <dbReference type="ARBA" id="ARBA00023277"/>
    </source>
</evidence>
<protein>
    <submittedName>
        <fullName evidence="7">N-acetylglucosamine-6-phosphate deacetylase</fullName>
        <ecNumber evidence="7">3.5.1.25</ecNumber>
    </submittedName>
</protein>
<keyword evidence="8" id="KW-1185">Reference proteome</keyword>
<dbReference type="InterPro" id="IPR011059">
    <property type="entry name" value="Metal-dep_hydrolase_composite"/>
</dbReference>
<dbReference type="Pfam" id="PF01979">
    <property type="entry name" value="Amidohydro_1"/>
    <property type="match status" value="1"/>
</dbReference>
<reference evidence="8" key="1">
    <citation type="journal article" date="2019" name="Int. J. Syst. Evol. Microbiol.">
        <title>The Global Catalogue of Microorganisms (GCM) 10K type strain sequencing project: providing services to taxonomists for standard genome sequencing and annotation.</title>
        <authorList>
            <consortium name="The Broad Institute Genomics Platform"/>
            <consortium name="The Broad Institute Genome Sequencing Center for Infectious Disease"/>
            <person name="Wu L."/>
            <person name="Ma J."/>
        </authorList>
    </citation>
    <scope>NUCLEOTIDE SEQUENCE [LARGE SCALE GENOMIC DNA]</scope>
    <source>
        <strain evidence="8">CCUG 53762</strain>
    </source>
</reference>
<dbReference type="InterPro" id="IPR003764">
    <property type="entry name" value="GlcNAc_6-P_deAcase"/>
</dbReference>
<dbReference type="EC" id="3.5.1.25" evidence="7"/>
<dbReference type="Proteomes" id="UP001597118">
    <property type="component" value="Unassembled WGS sequence"/>
</dbReference>
<accession>A0ABW4IGW4</accession>
<keyword evidence="2" id="KW-0479">Metal-binding</keyword>